<evidence type="ECO:0000313" key="6">
    <source>
        <dbReference type="EMBL" id="MYN53600.1"/>
    </source>
</evidence>
<evidence type="ECO:0000313" key="3">
    <source>
        <dbReference type="EMBL" id="MBI1707666.1"/>
    </source>
</evidence>
<dbReference type="EMBL" id="LYQW01000047">
    <property type="protein sequence ID" value="OXC21078.1"/>
    <property type="molecule type" value="Genomic_DNA"/>
</dbReference>
<dbReference type="InterPro" id="IPR036397">
    <property type="entry name" value="RNaseH_sf"/>
</dbReference>
<dbReference type="InterPro" id="IPR012337">
    <property type="entry name" value="RNaseH-like_sf"/>
</dbReference>
<evidence type="ECO:0000313" key="11">
    <source>
        <dbReference type="Proteomes" id="UP000231914"/>
    </source>
</evidence>
<dbReference type="Proteomes" id="UP000460132">
    <property type="component" value="Unassembled WGS sequence"/>
</dbReference>
<dbReference type="GO" id="GO:0004523">
    <property type="term" value="F:RNA-DNA hybrid ribonuclease activity"/>
    <property type="evidence" value="ECO:0007669"/>
    <property type="project" value="InterPro"/>
</dbReference>
<dbReference type="GO" id="GO:0003964">
    <property type="term" value="F:RNA-directed DNA polymerase activity"/>
    <property type="evidence" value="ECO:0007669"/>
    <property type="project" value="UniProtKB-KW"/>
</dbReference>
<dbReference type="GO" id="GO:0003676">
    <property type="term" value="F:nucleic acid binding"/>
    <property type="evidence" value="ECO:0007669"/>
    <property type="project" value="InterPro"/>
</dbReference>
<dbReference type="PROSITE" id="PS50879">
    <property type="entry name" value="RNASE_H_1"/>
    <property type="match status" value="1"/>
</dbReference>
<reference evidence="7 10" key="1">
    <citation type="submission" date="2016-05" db="EMBL/GenBank/DDBJ databases">
        <authorList>
            <person name="Johnson T.J."/>
            <person name="Youmans B.P."/>
            <person name="Case K.A."/>
        </authorList>
    </citation>
    <scope>NUCLEOTIDE SEQUENCE [LARGE SCALE GENOMIC DNA]</scope>
    <source>
        <strain evidence="7 10">UMNLC6</strain>
    </source>
</reference>
<protein>
    <submittedName>
        <fullName evidence="3 5">RNase H</fullName>
    </submittedName>
    <submittedName>
        <fullName evidence="2">Reverse transcriptase-like protein</fullName>
    </submittedName>
</protein>
<accession>A0A226TIR4</accession>
<evidence type="ECO:0000259" key="1">
    <source>
        <dbReference type="PROSITE" id="PS50879"/>
    </source>
</evidence>
<dbReference type="InterPro" id="IPR002156">
    <property type="entry name" value="RNaseH_domain"/>
</dbReference>
<dbReference type="GeneID" id="69823203"/>
<dbReference type="SUPFAM" id="SSF53098">
    <property type="entry name" value="Ribonuclease H-like"/>
    <property type="match status" value="1"/>
</dbReference>
<reference evidence="9 14" key="4">
    <citation type="submission" date="2020-01" db="EMBL/GenBank/DDBJ databases">
        <title>Complete and circular genome sequences of six lactobacillus isolates from horses.</title>
        <authorList>
            <person name="Hassan H.M."/>
        </authorList>
    </citation>
    <scope>NUCLEOTIDE SEQUENCE [LARGE SCALE GENOMIC DNA]</scope>
    <source>
        <strain evidence="9 14">1D</strain>
    </source>
</reference>
<proteinExistence type="predicted"/>
<evidence type="ECO:0000313" key="4">
    <source>
        <dbReference type="EMBL" id="MDK6502661.1"/>
    </source>
</evidence>
<name>A0A226TIR4_9LACO</name>
<keyword evidence="4" id="KW-0548">Nucleotidyltransferase</keyword>
<dbReference type="EMBL" id="CP047415">
    <property type="protein sequence ID" value="QLL74270.1"/>
    <property type="molecule type" value="Genomic_DNA"/>
</dbReference>
<dbReference type="Proteomes" id="UP000510660">
    <property type="component" value="Chromosome"/>
</dbReference>
<evidence type="ECO:0000313" key="13">
    <source>
        <dbReference type="Proteomes" id="UP000460132"/>
    </source>
</evidence>
<dbReference type="Proteomes" id="UP000231914">
    <property type="component" value="Unassembled WGS sequence"/>
</dbReference>
<evidence type="ECO:0000313" key="7">
    <source>
        <dbReference type="EMBL" id="OXC21078.1"/>
    </source>
</evidence>
<evidence type="ECO:0000313" key="2">
    <source>
        <dbReference type="EMBL" id="KAA8799488.1"/>
    </source>
</evidence>
<dbReference type="EMBL" id="JACCPP010000009">
    <property type="protein sequence ID" value="MBI1707666.1"/>
    <property type="molecule type" value="Genomic_DNA"/>
</dbReference>
<reference evidence="8 11" key="2">
    <citation type="submission" date="2016-10" db="EMBL/GenBank/DDBJ databases">
        <title>WGS of isloates from the oral cavity of healthy individuals.</title>
        <authorList>
            <person name="Sharma S."/>
            <person name="Pal V.K."/>
            <person name="Patil P.B."/>
            <person name="Korpole S."/>
            <person name="Grover V."/>
        </authorList>
    </citation>
    <scope>NUCLEOTIDE SEQUENCE [LARGE SCALE GENOMIC DNA]</scope>
    <source>
        <strain evidence="8 11">DISK12</strain>
    </source>
</reference>
<feature type="domain" description="RNase H type-1" evidence="1">
    <location>
        <begin position="1"/>
        <end position="134"/>
    </location>
</feature>
<evidence type="ECO:0000313" key="8">
    <source>
        <dbReference type="EMBL" id="PJZ17477.1"/>
    </source>
</evidence>
<evidence type="ECO:0000313" key="5">
    <source>
        <dbReference type="EMBL" id="MDT9609095.1"/>
    </source>
</evidence>
<keyword evidence="4" id="KW-0808">Transferase</keyword>
<evidence type="ECO:0000313" key="12">
    <source>
        <dbReference type="Proteomes" id="UP000322051"/>
    </source>
</evidence>
<dbReference type="Proteomes" id="UP001194414">
    <property type="component" value="Unassembled WGS sequence"/>
</dbReference>
<sequence>METEYIVYTDGADRHKDDFHIGAWCTYIKSTEDTRTFSGIVRNSKKFDVTNNRMELLAIVQAVRMCHEDSKITLYSDSEYSVGVLSGKKHAHVNTDLIKEYNKIVSDKKLHVHFEYIPREQNDFVDHVMRYMLDHNKEAKEHGAIEE</sequence>
<organism evidence="7 10">
    <name type="scientific">Lactobacillus crispatus</name>
    <dbReference type="NCBI Taxonomy" id="47770"/>
    <lineage>
        <taxon>Bacteria</taxon>
        <taxon>Bacillati</taxon>
        <taxon>Bacillota</taxon>
        <taxon>Bacilli</taxon>
        <taxon>Lactobacillales</taxon>
        <taxon>Lactobacillaceae</taxon>
        <taxon>Lactobacillus</taxon>
    </lineage>
</organism>
<dbReference type="EMBL" id="VUAO01000002">
    <property type="protein sequence ID" value="KAA8799488.1"/>
    <property type="molecule type" value="Genomic_DNA"/>
</dbReference>
<dbReference type="EMBL" id="WWFF01000005">
    <property type="protein sequence ID" value="MYN53600.1"/>
    <property type="molecule type" value="Genomic_DNA"/>
</dbReference>
<dbReference type="Proteomes" id="UP000198437">
    <property type="component" value="Unassembled WGS sequence"/>
</dbReference>
<dbReference type="Pfam" id="PF00075">
    <property type="entry name" value="RNase_H"/>
    <property type="match status" value="1"/>
</dbReference>
<evidence type="ECO:0000313" key="10">
    <source>
        <dbReference type="Proteomes" id="UP000198437"/>
    </source>
</evidence>
<dbReference type="Proteomes" id="UP000322051">
    <property type="component" value="Unassembled WGS sequence"/>
</dbReference>
<dbReference type="EMBL" id="JAVTXN010000009">
    <property type="protein sequence ID" value="MDT9609095.1"/>
    <property type="molecule type" value="Genomic_DNA"/>
</dbReference>
<reference evidence="4" key="7">
    <citation type="submission" date="2023-05" db="EMBL/GenBank/DDBJ databases">
        <title>Cataloging the Phylogenetic Diversity of Human Bladder Bacteria.</title>
        <authorList>
            <person name="Du J."/>
        </authorList>
    </citation>
    <scope>NUCLEOTIDE SEQUENCE</scope>
    <source>
        <strain evidence="4">UMB9226</strain>
    </source>
</reference>
<dbReference type="AlphaFoldDB" id="A0A226TIR4"/>
<reference evidence="3" key="6">
    <citation type="submission" date="2020-07" db="EMBL/GenBank/DDBJ databases">
        <title>Comparative genomics analyses of Lactobacillus crispatus isolated from different ecological niches.</title>
        <authorList>
            <person name="Mancino W."/>
            <person name="Mancabelli L."/>
            <person name="Lugli G.A."/>
            <person name="Milani C."/>
            <person name="Viappiani A."/>
            <person name="Anzalone R."/>
            <person name="Longhi G."/>
            <person name="Ventura M."/>
            <person name="Turroni F."/>
        </authorList>
    </citation>
    <scope>NUCLEOTIDE SEQUENCE</scope>
    <source>
        <strain evidence="3">LB65</strain>
    </source>
</reference>
<evidence type="ECO:0000313" key="14">
    <source>
        <dbReference type="Proteomes" id="UP000510660"/>
    </source>
</evidence>
<dbReference type="Proteomes" id="UP001230300">
    <property type="component" value="Unassembled WGS sequence"/>
</dbReference>
<evidence type="ECO:0000313" key="9">
    <source>
        <dbReference type="EMBL" id="QLL74270.1"/>
    </source>
</evidence>
<reference evidence="2 12" key="3">
    <citation type="submission" date="2019-09" db="EMBL/GenBank/DDBJ databases">
        <title>Comparative analysis of L. crispatus genomes revealed niche specific adaptation to different host and body sites.</title>
        <authorList>
            <person name="Pan M."/>
            <person name="Hidalgo-Cantabrana C."/>
            <person name="Barrangou R."/>
        </authorList>
    </citation>
    <scope>NUCLEOTIDE SEQUENCE [LARGE SCALE GENOMIC DNA]</scope>
    <source>
        <strain evidence="2 12">NCK973</strain>
    </source>
</reference>
<dbReference type="RefSeq" id="WP_089143162.1">
    <property type="nucleotide sequence ID" value="NZ_CP039266.1"/>
</dbReference>
<gene>
    <name evidence="7" type="ORF">AYP82_01950</name>
    <name evidence="8" type="ORF">BHU41_05010</name>
    <name evidence="2" type="ORF">F1C02_01155</name>
    <name evidence="6" type="ORF">GTK63_04560</name>
    <name evidence="9" type="ORF">GTO85_07875</name>
    <name evidence="3" type="ORF">HYQ56_0645</name>
    <name evidence="4" type="ORF">QP235_05525</name>
    <name evidence="5" type="ORF">RON39_02975</name>
</gene>
<dbReference type="EMBL" id="JASOGN010000017">
    <property type="protein sequence ID" value="MDK6502661.1"/>
    <property type="molecule type" value="Genomic_DNA"/>
</dbReference>
<reference evidence="6 13" key="5">
    <citation type="submission" date="2020-01" db="EMBL/GenBank/DDBJ databases">
        <title>Vaginal microbiome of pregnant Indian women: Insights into the genome of dominants Lactobacillus species.</title>
        <authorList>
            <person name="Das B."/>
            <person name="Mehta O."/>
            <person name="Ghosh T.S."/>
            <person name="Kothidar A."/>
            <person name="Gowtham M.R."/>
            <person name="Mitra R."/>
            <person name="Kshetrapal P."/>
            <person name="Wadhwa N."/>
            <person name="Thiruvengadam R."/>
            <person name="Nair G.B."/>
            <person name="Bhatnagar S."/>
            <person name="Pore S."/>
        </authorList>
    </citation>
    <scope>NUCLEOTIDE SEQUENCE [LARGE SCALE GENOMIC DNA]</scope>
    <source>
        <strain evidence="6 13">Indica2</strain>
    </source>
</reference>
<dbReference type="Proteomes" id="UP001253287">
    <property type="component" value="Unassembled WGS sequence"/>
</dbReference>
<reference evidence="5" key="8">
    <citation type="submission" date="2023-08" db="EMBL/GenBank/DDBJ databases">
        <title>Lactobacillus from the Female Urinary Tract.</title>
        <authorList>
            <person name="Stegman N."/>
            <person name="Jackson B."/>
            <person name="Steiling M."/>
            <person name="Sedano C."/>
            <person name="Wolfe A."/>
            <person name="Putonti C."/>
        </authorList>
    </citation>
    <scope>NUCLEOTIDE SEQUENCE</scope>
    <source>
        <strain evidence="5">UMB5661</strain>
    </source>
</reference>
<dbReference type="EMBL" id="MKXG01000012">
    <property type="protein sequence ID" value="PJZ17477.1"/>
    <property type="molecule type" value="Genomic_DNA"/>
</dbReference>
<dbReference type="Gene3D" id="3.30.420.10">
    <property type="entry name" value="Ribonuclease H-like superfamily/Ribonuclease H"/>
    <property type="match status" value="1"/>
</dbReference>
<keyword evidence="4" id="KW-0695">RNA-directed DNA polymerase</keyword>